<organism evidence="10 11">
    <name type="scientific">Paragemmobacter straminiformis</name>
    <dbReference type="NCBI Taxonomy" id="2045119"/>
    <lineage>
        <taxon>Bacteria</taxon>
        <taxon>Pseudomonadati</taxon>
        <taxon>Pseudomonadota</taxon>
        <taxon>Alphaproteobacteria</taxon>
        <taxon>Rhodobacterales</taxon>
        <taxon>Paracoccaceae</taxon>
        <taxon>Paragemmobacter</taxon>
    </lineage>
</organism>
<dbReference type="GO" id="GO:0005524">
    <property type="term" value="F:ATP binding"/>
    <property type="evidence" value="ECO:0007669"/>
    <property type="project" value="UniProtKB-KW"/>
</dbReference>
<protein>
    <recommendedName>
        <fullName evidence="1">N-acetylglucosamine kinase</fullName>
        <ecNumber evidence="1">2.7.1.59</ecNumber>
    </recommendedName>
</protein>
<keyword evidence="3" id="KW-0479">Metal-binding</keyword>
<evidence type="ECO:0000313" key="10">
    <source>
        <dbReference type="EMBL" id="MBC2835953.1"/>
    </source>
</evidence>
<dbReference type="AlphaFoldDB" id="A0A842I958"/>
<keyword evidence="8" id="KW-0119">Carbohydrate metabolism</keyword>
<dbReference type="InterPro" id="IPR049874">
    <property type="entry name" value="ROK_cs"/>
</dbReference>
<keyword evidence="5" id="KW-0418">Kinase</keyword>
<dbReference type="GO" id="GO:0045127">
    <property type="term" value="F:N-acetylglucosamine kinase activity"/>
    <property type="evidence" value="ECO:0007669"/>
    <property type="project" value="UniProtKB-EC"/>
</dbReference>
<proteinExistence type="predicted"/>
<keyword evidence="11" id="KW-1185">Reference proteome</keyword>
<dbReference type="EC" id="2.7.1.59" evidence="1"/>
<comment type="caution">
    <text evidence="10">The sequence shown here is derived from an EMBL/GenBank/DDBJ whole genome shotgun (WGS) entry which is preliminary data.</text>
</comment>
<dbReference type="EMBL" id="JACLQD010000003">
    <property type="protein sequence ID" value="MBC2835953.1"/>
    <property type="molecule type" value="Genomic_DNA"/>
</dbReference>
<sequence length="296" mass="29968">MILCFDIGGSRIKAASATGGTVTPLGDTPTPTADFAAFLAALRSYRAPGHRAVSISIAGVVDPDSQRIRVANIPCADHRALAPEIEAALGLPTLILNDADCFALAEARQGAGQGHRNVFGVILGTGVGGGLVIDGKLVSGPGGFAGEWGHGPVAKTQVEGVTLPEYPCGCGLTGCIDAVCSARGIEKLYRTLHGVEALAPAILTDWQAGEVRATKTVKVWTALIAPPLAMVLNTVGASIVPVGGGLSNVTALVATLDTAVRGMILRQTDRPLVVPAQCRIEPGLIGAAEAGAAAFG</sequence>
<dbReference type="InterPro" id="IPR043129">
    <property type="entry name" value="ATPase_NBD"/>
</dbReference>
<dbReference type="SUPFAM" id="SSF53067">
    <property type="entry name" value="Actin-like ATPase domain"/>
    <property type="match status" value="1"/>
</dbReference>
<keyword evidence="7" id="KW-0067">ATP-binding</keyword>
<dbReference type="GO" id="GO:0046872">
    <property type="term" value="F:metal ion binding"/>
    <property type="evidence" value="ECO:0007669"/>
    <property type="project" value="UniProtKB-KW"/>
</dbReference>
<dbReference type="PANTHER" id="PTHR18964:SF162">
    <property type="entry name" value="N-ACETYL-D-GLUCOSAMINE KINASE"/>
    <property type="match status" value="1"/>
</dbReference>
<evidence type="ECO:0000313" key="11">
    <source>
        <dbReference type="Proteomes" id="UP000555411"/>
    </source>
</evidence>
<dbReference type="RefSeq" id="WP_185797583.1">
    <property type="nucleotide sequence ID" value="NZ_JACLQD010000003.1"/>
</dbReference>
<evidence type="ECO:0000256" key="3">
    <source>
        <dbReference type="ARBA" id="ARBA00022723"/>
    </source>
</evidence>
<dbReference type="Pfam" id="PF00480">
    <property type="entry name" value="ROK"/>
    <property type="match status" value="1"/>
</dbReference>
<evidence type="ECO:0000256" key="1">
    <source>
        <dbReference type="ARBA" id="ARBA00012122"/>
    </source>
</evidence>
<keyword evidence="6" id="KW-0862">Zinc</keyword>
<comment type="catalytic activity">
    <reaction evidence="9">
        <text>N-acetyl-D-glucosamine + ATP = N-acetyl-D-glucosamine 6-phosphate + ADP + H(+)</text>
        <dbReference type="Rhea" id="RHEA:17417"/>
        <dbReference type="ChEBI" id="CHEBI:15378"/>
        <dbReference type="ChEBI" id="CHEBI:30616"/>
        <dbReference type="ChEBI" id="CHEBI:57513"/>
        <dbReference type="ChEBI" id="CHEBI:456216"/>
        <dbReference type="ChEBI" id="CHEBI:506227"/>
        <dbReference type="EC" id="2.7.1.59"/>
    </reaction>
</comment>
<evidence type="ECO:0000256" key="8">
    <source>
        <dbReference type="ARBA" id="ARBA00023277"/>
    </source>
</evidence>
<dbReference type="Gene3D" id="3.30.420.40">
    <property type="match status" value="2"/>
</dbReference>
<gene>
    <name evidence="10" type="ORF">H7F16_10595</name>
</gene>
<keyword evidence="4" id="KW-0547">Nucleotide-binding</keyword>
<evidence type="ECO:0000256" key="5">
    <source>
        <dbReference type="ARBA" id="ARBA00022777"/>
    </source>
</evidence>
<evidence type="ECO:0000256" key="4">
    <source>
        <dbReference type="ARBA" id="ARBA00022741"/>
    </source>
</evidence>
<dbReference type="Proteomes" id="UP000555411">
    <property type="component" value="Unassembled WGS sequence"/>
</dbReference>
<evidence type="ECO:0000256" key="6">
    <source>
        <dbReference type="ARBA" id="ARBA00022833"/>
    </source>
</evidence>
<reference evidence="10 11" key="1">
    <citation type="journal article" date="2017" name="Int. J. Syst. Evol. Microbiol.">
        <title>Gemmobacter straminiformis sp. nov., isolated from an artificial fountain.</title>
        <authorList>
            <person name="Kang J.Y."/>
            <person name="Kim M.J."/>
            <person name="Chun J."/>
            <person name="Son K.P."/>
            <person name="Jahng K.Y."/>
        </authorList>
    </citation>
    <scope>NUCLEOTIDE SEQUENCE [LARGE SCALE GENOMIC DNA]</scope>
    <source>
        <strain evidence="10 11">CAM-8</strain>
    </source>
</reference>
<keyword evidence="2" id="KW-0808">Transferase</keyword>
<dbReference type="PANTHER" id="PTHR18964">
    <property type="entry name" value="ROK (REPRESSOR, ORF, KINASE) FAMILY"/>
    <property type="match status" value="1"/>
</dbReference>
<dbReference type="InterPro" id="IPR000600">
    <property type="entry name" value="ROK"/>
</dbReference>
<dbReference type="PROSITE" id="PS01125">
    <property type="entry name" value="ROK"/>
    <property type="match status" value="1"/>
</dbReference>
<evidence type="ECO:0000256" key="9">
    <source>
        <dbReference type="ARBA" id="ARBA00049065"/>
    </source>
</evidence>
<evidence type="ECO:0000256" key="2">
    <source>
        <dbReference type="ARBA" id="ARBA00022679"/>
    </source>
</evidence>
<name>A0A842I958_9RHOB</name>
<evidence type="ECO:0000256" key="7">
    <source>
        <dbReference type="ARBA" id="ARBA00022840"/>
    </source>
</evidence>
<accession>A0A842I958</accession>